<comment type="cofactor">
    <cofactor evidence="1 10">
        <name>pyridoxal 5'-phosphate</name>
        <dbReference type="ChEBI" id="CHEBI:597326"/>
    </cofactor>
</comment>
<dbReference type="InterPro" id="IPR000192">
    <property type="entry name" value="Aminotrans_V_dom"/>
</dbReference>
<evidence type="ECO:0000256" key="8">
    <source>
        <dbReference type="ARBA" id="ARBA00023014"/>
    </source>
</evidence>
<dbReference type="SUPFAM" id="SSF53383">
    <property type="entry name" value="PLP-dependent transferases"/>
    <property type="match status" value="1"/>
</dbReference>
<accession>K9EY12</accession>
<dbReference type="InterPro" id="IPR015421">
    <property type="entry name" value="PyrdxlP-dep_Trfase_major"/>
</dbReference>
<evidence type="ECO:0000256" key="2">
    <source>
        <dbReference type="ARBA" id="ARBA00006490"/>
    </source>
</evidence>
<dbReference type="PROSITE" id="PS00595">
    <property type="entry name" value="AA_TRANSFER_CLASS_5"/>
    <property type="match status" value="1"/>
</dbReference>
<dbReference type="GO" id="GO:0031071">
    <property type="term" value="F:cysteine desulfurase activity"/>
    <property type="evidence" value="ECO:0007669"/>
    <property type="project" value="UniProtKB-EC"/>
</dbReference>
<sequence length="383" mass="41870">MNRIYLDHAATSPVHPEVVETISDTLAHTFGNASSSYQRGRDSRAIIDQARQVFASSLSCQADEIVITSGGSESNNTAIIKTAQANADKGKHIITTAIEHQSVLKPMNYLESLGFEVTYLPVNQDGVVDLDDFDQALRDDTILVSIMHGNNQIGSLQPIKAIGDRLANHQAFFHTDAVQSYCKVPIDVKDLQVDFLSVSAHKINGPKGIGFLYQRQGINLPSLILGGDQESKRRAGTENIPYIAGFAKAVQLRLDHFDDYQELVKSLKQRFIQDLDQEGIDYTINGNLNQSLDHILNVHLKGVESEKLLIQLDLDGVETAAGSACTAGNLTKSHVLVALLGSDHPALSQSLRFSFGYGLSLEDIDQAVSDLAQAIQRLKDNNH</sequence>
<keyword evidence="7" id="KW-0408">Iron</keyword>
<dbReference type="FunFam" id="3.40.640.10:FF:000084">
    <property type="entry name" value="IscS-like cysteine desulfurase"/>
    <property type="match status" value="1"/>
</dbReference>
<keyword evidence="13" id="KW-1185">Reference proteome</keyword>
<evidence type="ECO:0000256" key="1">
    <source>
        <dbReference type="ARBA" id="ARBA00001933"/>
    </source>
</evidence>
<dbReference type="Gene3D" id="3.40.640.10">
    <property type="entry name" value="Type I PLP-dependent aspartate aminotransferase-like (Major domain)"/>
    <property type="match status" value="1"/>
</dbReference>
<dbReference type="Gene3D" id="3.90.1150.10">
    <property type="entry name" value="Aspartate Aminotransferase, domain 1"/>
    <property type="match status" value="1"/>
</dbReference>
<evidence type="ECO:0000256" key="3">
    <source>
        <dbReference type="ARBA" id="ARBA00012239"/>
    </source>
</evidence>
<evidence type="ECO:0000256" key="4">
    <source>
        <dbReference type="ARBA" id="ARBA00022679"/>
    </source>
</evidence>
<evidence type="ECO:0000256" key="5">
    <source>
        <dbReference type="ARBA" id="ARBA00022723"/>
    </source>
</evidence>
<dbReference type="EMBL" id="AGXA01000004">
    <property type="protein sequence ID" value="EKU94125.1"/>
    <property type="molecule type" value="Genomic_DNA"/>
</dbReference>
<dbReference type="GO" id="GO:0046872">
    <property type="term" value="F:metal ion binding"/>
    <property type="evidence" value="ECO:0007669"/>
    <property type="project" value="UniProtKB-KW"/>
</dbReference>
<dbReference type="InterPro" id="IPR015422">
    <property type="entry name" value="PyrdxlP-dep_Trfase_small"/>
</dbReference>
<dbReference type="OrthoDB" id="9808002at2"/>
<dbReference type="InterPro" id="IPR015424">
    <property type="entry name" value="PyrdxlP-dep_Trfase"/>
</dbReference>
<keyword evidence="8" id="KW-0411">Iron-sulfur</keyword>
<evidence type="ECO:0000313" key="12">
    <source>
        <dbReference type="EMBL" id="EKU94125.1"/>
    </source>
</evidence>
<dbReference type="RefSeq" id="WP_003776353.1">
    <property type="nucleotide sequence ID" value="NZ_JH992957.1"/>
</dbReference>
<dbReference type="PATRIC" id="fig|883081.3.peg.159"/>
<feature type="domain" description="Aminotransferase class V" evidence="11">
    <location>
        <begin position="4"/>
        <end position="366"/>
    </location>
</feature>
<evidence type="ECO:0000256" key="6">
    <source>
        <dbReference type="ARBA" id="ARBA00022898"/>
    </source>
</evidence>
<evidence type="ECO:0000256" key="10">
    <source>
        <dbReference type="RuleBase" id="RU004504"/>
    </source>
</evidence>
<keyword evidence="4" id="KW-0808">Transferase</keyword>
<dbReference type="AlphaFoldDB" id="K9EY12"/>
<comment type="similarity">
    <text evidence="2">Belongs to the class-V pyridoxal-phosphate-dependent aminotransferase family. NifS/IscS subfamily.</text>
</comment>
<dbReference type="Proteomes" id="UP000009875">
    <property type="component" value="Unassembled WGS sequence"/>
</dbReference>
<comment type="catalytic activity">
    <reaction evidence="9">
        <text>(sulfur carrier)-H + L-cysteine = (sulfur carrier)-SH + L-alanine</text>
        <dbReference type="Rhea" id="RHEA:43892"/>
        <dbReference type="Rhea" id="RHEA-COMP:14737"/>
        <dbReference type="Rhea" id="RHEA-COMP:14739"/>
        <dbReference type="ChEBI" id="CHEBI:29917"/>
        <dbReference type="ChEBI" id="CHEBI:35235"/>
        <dbReference type="ChEBI" id="CHEBI:57972"/>
        <dbReference type="ChEBI" id="CHEBI:64428"/>
        <dbReference type="EC" id="2.8.1.7"/>
    </reaction>
</comment>
<reference evidence="12 13" key="1">
    <citation type="submission" date="2012-09" db="EMBL/GenBank/DDBJ databases">
        <title>The Genome Sequence of Alloiococcus otitis ATCC 51267.</title>
        <authorList>
            <consortium name="The Broad Institute Genome Sequencing Platform"/>
            <person name="Earl A."/>
            <person name="Ward D."/>
            <person name="Feldgarden M."/>
            <person name="Gevers D."/>
            <person name="Huys G."/>
            <person name="Walker B."/>
            <person name="Young S.K."/>
            <person name="Zeng Q."/>
            <person name="Gargeya S."/>
            <person name="Fitzgerald M."/>
            <person name="Haas B."/>
            <person name="Abouelleil A."/>
            <person name="Alvarado L."/>
            <person name="Arachchi H.M."/>
            <person name="Berlin A.M."/>
            <person name="Chapman S.B."/>
            <person name="Goldberg J."/>
            <person name="Griggs A."/>
            <person name="Gujja S."/>
            <person name="Hansen M."/>
            <person name="Howarth C."/>
            <person name="Imamovic A."/>
            <person name="Larimer J."/>
            <person name="McCowen C."/>
            <person name="Montmayeur A."/>
            <person name="Murphy C."/>
            <person name="Neiman D."/>
            <person name="Pearson M."/>
            <person name="Priest M."/>
            <person name="Roberts A."/>
            <person name="Saif S."/>
            <person name="Shea T."/>
            <person name="Sisk P."/>
            <person name="Sykes S."/>
            <person name="Wortman J."/>
            <person name="Nusbaum C."/>
            <person name="Birren B."/>
        </authorList>
    </citation>
    <scope>NUCLEOTIDE SEQUENCE [LARGE SCALE GENOMIC DNA]</scope>
    <source>
        <strain evidence="12 13">ATCC 51267</strain>
    </source>
</reference>
<gene>
    <name evidence="12" type="ORF">HMPREF9698_00157</name>
</gene>
<dbReference type="GO" id="GO:0051536">
    <property type="term" value="F:iron-sulfur cluster binding"/>
    <property type="evidence" value="ECO:0007669"/>
    <property type="project" value="UniProtKB-KW"/>
</dbReference>
<dbReference type="InterPro" id="IPR020578">
    <property type="entry name" value="Aminotrans_V_PyrdxlP_BS"/>
</dbReference>
<evidence type="ECO:0000256" key="9">
    <source>
        <dbReference type="ARBA" id="ARBA00050776"/>
    </source>
</evidence>
<dbReference type="PANTHER" id="PTHR11601">
    <property type="entry name" value="CYSTEINE DESULFURYLASE FAMILY MEMBER"/>
    <property type="match status" value="1"/>
</dbReference>
<dbReference type="PANTHER" id="PTHR11601:SF34">
    <property type="entry name" value="CYSTEINE DESULFURASE"/>
    <property type="match status" value="1"/>
</dbReference>
<evidence type="ECO:0000259" key="11">
    <source>
        <dbReference type="Pfam" id="PF00266"/>
    </source>
</evidence>
<organism evidence="12 13">
    <name type="scientific">Alloiococcus otitis ATCC 51267</name>
    <dbReference type="NCBI Taxonomy" id="883081"/>
    <lineage>
        <taxon>Bacteria</taxon>
        <taxon>Bacillati</taxon>
        <taxon>Bacillota</taxon>
        <taxon>Bacilli</taxon>
        <taxon>Lactobacillales</taxon>
        <taxon>Carnobacteriaceae</taxon>
        <taxon>Alloiococcus</taxon>
    </lineage>
</organism>
<name>K9EY12_9LACT</name>
<comment type="caution">
    <text evidence="12">The sequence shown here is derived from an EMBL/GenBank/DDBJ whole genome shotgun (WGS) entry which is preliminary data.</text>
</comment>
<dbReference type="InterPro" id="IPR016454">
    <property type="entry name" value="Cysteine_dSase"/>
</dbReference>
<keyword evidence="6" id="KW-0663">Pyridoxal phosphate</keyword>
<dbReference type="PIRSF" id="PIRSF005572">
    <property type="entry name" value="NifS"/>
    <property type="match status" value="1"/>
</dbReference>
<dbReference type="Gene3D" id="1.10.260.50">
    <property type="match status" value="1"/>
</dbReference>
<dbReference type="eggNOG" id="COG1104">
    <property type="taxonomic scope" value="Bacteria"/>
</dbReference>
<dbReference type="Pfam" id="PF00266">
    <property type="entry name" value="Aminotran_5"/>
    <property type="match status" value="1"/>
</dbReference>
<evidence type="ECO:0000313" key="13">
    <source>
        <dbReference type="Proteomes" id="UP000009875"/>
    </source>
</evidence>
<proteinExistence type="inferred from homology"/>
<protein>
    <recommendedName>
        <fullName evidence="3">cysteine desulfurase</fullName>
        <ecNumber evidence="3">2.8.1.7</ecNumber>
    </recommendedName>
</protein>
<evidence type="ECO:0000256" key="7">
    <source>
        <dbReference type="ARBA" id="ARBA00023004"/>
    </source>
</evidence>
<dbReference type="NCBIfam" id="NF002806">
    <property type="entry name" value="PRK02948.1"/>
    <property type="match status" value="1"/>
</dbReference>
<dbReference type="STRING" id="883081.HMPREF9698_00157"/>
<dbReference type="EC" id="2.8.1.7" evidence="3"/>
<dbReference type="HOGENOM" id="CLU_003433_0_0_9"/>
<keyword evidence="5" id="KW-0479">Metal-binding</keyword>